<dbReference type="RefSeq" id="WP_394846370.1">
    <property type="nucleotide sequence ID" value="NZ_CP089982.1"/>
</dbReference>
<evidence type="ECO:0000313" key="2">
    <source>
        <dbReference type="Proteomes" id="UP001379533"/>
    </source>
</evidence>
<evidence type="ECO:0000313" key="1">
    <source>
        <dbReference type="EMBL" id="WXA95761.1"/>
    </source>
</evidence>
<accession>A0ABZ2KAQ3</accession>
<dbReference type="SUPFAM" id="SSF56322">
    <property type="entry name" value="ADC synthase"/>
    <property type="match status" value="1"/>
</dbReference>
<name>A0ABZ2KAQ3_9BACT</name>
<dbReference type="InterPro" id="IPR005801">
    <property type="entry name" value="ADC_synthase"/>
</dbReference>
<sequence length="266" mass="28465">MSPDSCRTEGGLSVHLEVEELSSPCDMSAMAEQLDRWRGAVLCSGVASRPDIGFVHPPLAVTLRRSHIVIEALNARGAVLIPSIAVLFYELDIFAELRAAGKRIAGRLNFANTTSQAIDALTKLVCPVADPNLRLYGAFGREGDSETRDTVLYLPDEILVADHAKGTGSILRYDFVAAGRSTRGLARATVAAPYVSHSASRRDPPSETFARLRMVAPAAYGALMNIGRGEFLIATTREMASGRVMRMKNGIAEVRLGNAALVSPAA</sequence>
<reference evidence="1 2" key="1">
    <citation type="submission" date="2021-12" db="EMBL/GenBank/DDBJ databases">
        <title>Discovery of the Pendulisporaceae a myxobacterial family with distinct sporulation behavior and unique specialized metabolism.</title>
        <authorList>
            <person name="Garcia R."/>
            <person name="Popoff A."/>
            <person name="Bader C.D."/>
            <person name="Loehr J."/>
            <person name="Walesch S."/>
            <person name="Walt C."/>
            <person name="Boldt J."/>
            <person name="Bunk B."/>
            <person name="Haeckl F.J.F.P.J."/>
            <person name="Gunesch A.P."/>
            <person name="Birkelbach J."/>
            <person name="Nuebel U."/>
            <person name="Pietschmann T."/>
            <person name="Bach T."/>
            <person name="Mueller R."/>
        </authorList>
    </citation>
    <scope>NUCLEOTIDE SEQUENCE [LARGE SCALE GENOMIC DNA]</scope>
    <source>
        <strain evidence="1 2">MSr12523</strain>
    </source>
</reference>
<protein>
    <submittedName>
        <fullName evidence="1">Uncharacterized protein</fullName>
    </submittedName>
</protein>
<dbReference type="EMBL" id="CP089982">
    <property type="protein sequence ID" value="WXA95761.1"/>
    <property type="molecule type" value="Genomic_DNA"/>
</dbReference>
<dbReference type="Proteomes" id="UP001379533">
    <property type="component" value="Chromosome"/>
</dbReference>
<keyword evidence="2" id="KW-1185">Reference proteome</keyword>
<gene>
    <name evidence="1" type="ORF">LZC95_02760</name>
</gene>
<proteinExistence type="predicted"/>
<organism evidence="1 2">
    <name type="scientific">Pendulispora brunnea</name>
    <dbReference type="NCBI Taxonomy" id="2905690"/>
    <lineage>
        <taxon>Bacteria</taxon>
        <taxon>Pseudomonadati</taxon>
        <taxon>Myxococcota</taxon>
        <taxon>Myxococcia</taxon>
        <taxon>Myxococcales</taxon>
        <taxon>Sorangiineae</taxon>
        <taxon>Pendulisporaceae</taxon>
        <taxon>Pendulispora</taxon>
    </lineage>
</organism>